<evidence type="ECO:0000256" key="7">
    <source>
        <dbReference type="SAM" id="Phobius"/>
    </source>
</evidence>
<accession>A0A1H6Q676</accession>
<feature type="transmembrane region" description="Helical" evidence="7">
    <location>
        <begin position="107"/>
        <end position="127"/>
    </location>
</feature>
<dbReference type="EMBL" id="FNYH01000001">
    <property type="protein sequence ID" value="SEI39321.1"/>
    <property type="molecule type" value="Genomic_DNA"/>
</dbReference>
<comment type="subcellular location">
    <subcellularLocation>
        <location evidence="1">Cell membrane</location>
        <topology evidence="1">Multi-pass membrane protein</topology>
    </subcellularLocation>
</comment>
<reference evidence="9" key="1">
    <citation type="submission" date="2016-10" db="EMBL/GenBank/DDBJ databases">
        <authorList>
            <person name="Varghese N."/>
            <person name="Submissions S."/>
        </authorList>
    </citation>
    <scope>NUCLEOTIDE SEQUENCE [LARGE SCALE GENOMIC DNA]</scope>
    <source>
        <strain evidence="9">DSM 7165</strain>
    </source>
</reference>
<sequence length="223" mass="25160">MSFSQLFPLTSSLIWANVLYAMILLWALWHINWRELVQDTGLQHLFLGTSVFAMLLWQMRAGLSPDIGIHFLLATTFTLMFRWPLALIATGLALLGTAWSGKTPWDFLGLNGLITGVIPVVVSHFIWRFVDQRLPDNYFVFVFANGFFGSALAALASGLSLFACLWLITSSYDFTRMGGEYLLFLPLVLPPEAVVNGMIISGLLAYTPHWVRTFDEQRYLDSQ</sequence>
<dbReference type="InterPro" id="IPR002751">
    <property type="entry name" value="CbiM/NikMN"/>
</dbReference>
<gene>
    <name evidence="8" type="ORF">SAMN05421831_101231</name>
</gene>
<keyword evidence="6 7" id="KW-0472">Membrane</keyword>
<keyword evidence="9" id="KW-1185">Reference proteome</keyword>
<feature type="transmembrane region" description="Helical" evidence="7">
    <location>
        <begin position="41"/>
        <end position="59"/>
    </location>
</feature>
<evidence type="ECO:0000256" key="6">
    <source>
        <dbReference type="ARBA" id="ARBA00023136"/>
    </source>
</evidence>
<keyword evidence="4 7" id="KW-0812">Transmembrane</keyword>
<evidence type="ECO:0000313" key="9">
    <source>
        <dbReference type="Proteomes" id="UP000242999"/>
    </source>
</evidence>
<dbReference type="Gene3D" id="1.10.1760.20">
    <property type="match status" value="1"/>
</dbReference>
<dbReference type="RefSeq" id="WP_093308112.1">
    <property type="nucleotide sequence ID" value="NZ_FNYH01000001.1"/>
</dbReference>
<proteinExistence type="predicted"/>
<evidence type="ECO:0000313" key="8">
    <source>
        <dbReference type="EMBL" id="SEI39321.1"/>
    </source>
</evidence>
<evidence type="ECO:0000256" key="1">
    <source>
        <dbReference type="ARBA" id="ARBA00004651"/>
    </source>
</evidence>
<feature type="transmembrane region" description="Helical" evidence="7">
    <location>
        <begin position="181"/>
        <end position="206"/>
    </location>
</feature>
<feature type="transmembrane region" description="Helical" evidence="7">
    <location>
        <begin position="71"/>
        <end position="95"/>
    </location>
</feature>
<dbReference type="Proteomes" id="UP000242999">
    <property type="component" value="Unassembled WGS sequence"/>
</dbReference>
<keyword evidence="5 7" id="KW-1133">Transmembrane helix</keyword>
<evidence type="ECO:0000256" key="4">
    <source>
        <dbReference type="ARBA" id="ARBA00022692"/>
    </source>
</evidence>
<protein>
    <submittedName>
        <fullName evidence="8">Uncharacterized membrane protein</fullName>
    </submittedName>
</protein>
<dbReference type="AlphaFoldDB" id="A0A1H6Q676"/>
<organism evidence="8 9">
    <name type="scientific">Allopseudospirillum japonicum</name>
    <dbReference type="NCBI Taxonomy" id="64971"/>
    <lineage>
        <taxon>Bacteria</taxon>
        <taxon>Pseudomonadati</taxon>
        <taxon>Pseudomonadota</taxon>
        <taxon>Gammaproteobacteria</taxon>
        <taxon>Oceanospirillales</taxon>
        <taxon>Oceanospirillaceae</taxon>
        <taxon>Allopseudospirillum</taxon>
    </lineage>
</organism>
<dbReference type="GO" id="GO:0005886">
    <property type="term" value="C:plasma membrane"/>
    <property type="evidence" value="ECO:0007669"/>
    <property type="project" value="UniProtKB-SubCell"/>
</dbReference>
<keyword evidence="3" id="KW-1003">Cell membrane</keyword>
<feature type="transmembrane region" description="Helical" evidence="7">
    <location>
        <begin position="6"/>
        <end position="29"/>
    </location>
</feature>
<evidence type="ECO:0000256" key="2">
    <source>
        <dbReference type="ARBA" id="ARBA00022448"/>
    </source>
</evidence>
<feature type="transmembrane region" description="Helical" evidence="7">
    <location>
        <begin position="147"/>
        <end position="169"/>
    </location>
</feature>
<name>A0A1H6Q676_9GAMM</name>
<evidence type="ECO:0000256" key="5">
    <source>
        <dbReference type="ARBA" id="ARBA00022989"/>
    </source>
</evidence>
<dbReference type="Pfam" id="PF01891">
    <property type="entry name" value="CbiM"/>
    <property type="match status" value="1"/>
</dbReference>
<dbReference type="OrthoDB" id="5297929at2"/>
<keyword evidence="2" id="KW-0813">Transport</keyword>
<evidence type="ECO:0000256" key="3">
    <source>
        <dbReference type="ARBA" id="ARBA00022475"/>
    </source>
</evidence>
<dbReference type="STRING" id="64971.SAMN05421831_101231"/>
<dbReference type="GO" id="GO:0000041">
    <property type="term" value="P:transition metal ion transport"/>
    <property type="evidence" value="ECO:0007669"/>
    <property type="project" value="InterPro"/>
</dbReference>